<dbReference type="Pfam" id="PF00535">
    <property type="entry name" value="Glycos_transf_2"/>
    <property type="match status" value="1"/>
</dbReference>
<dbReference type="RefSeq" id="WP_095724649.1">
    <property type="nucleotide sequence ID" value="NZ_NTFS01000507.1"/>
</dbReference>
<dbReference type="EMBL" id="NTFS01000507">
    <property type="protein sequence ID" value="PAX50976.1"/>
    <property type="molecule type" value="Genomic_DNA"/>
</dbReference>
<feature type="domain" description="Glycosyltransferase 2-like" evidence="1">
    <location>
        <begin position="13"/>
        <end position="118"/>
    </location>
</feature>
<comment type="caution">
    <text evidence="2">The sequence shown here is derived from an EMBL/GenBank/DDBJ whole genome shotgun (WGS) entry which is preliminary data.</text>
</comment>
<evidence type="ECO:0000313" key="2">
    <source>
        <dbReference type="EMBL" id="PAX50976.1"/>
    </source>
</evidence>
<gene>
    <name evidence="2" type="ORF">CK510_27315</name>
</gene>
<reference evidence="2 3" key="1">
    <citation type="submission" date="2017-08" db="EMBL/GenBank/DDBJ databases">
        <title>Draft genome sequence of filamentous cyanobacterium Calothrix elsteri CCALA 953.</title>
        <authorList>
            <person name="Gagunashvili A.N."/>
            <person name="Elster J."/>
            <person name="Andresson O.S."/>
        </authorList>
    </citation>
    <scope>NUCLEOTIDE SEQUENCE [LARGE SCALE GENOMIC DNA]</scope>
    <source>
        <strain evidence="2 3">CCALA 953</strain>
    </source>
</reference>
<keyword evidence="3" id="KW-1185">Reference proteome</keyword>
<dbReference type="OrthoDB" id="8936324at2"/>
<sequence length="346" mass="40158">MTTSQVTIVVSPRERFSYTCESLESIIQYTKIPFQLVYVDGNSPAKIRDYLELKAQGKGFHLIRKNYYLSPNHARNMGLAEVKTKYVVFLDNDVIVAPGWLEALINCAETTNATVVGPLTCHEEPVHEVVHCAGGETHVVIDTKGRRRLREKMYKQGHQVADVRREMVRSQTELCEFHCMLVRSEIFQQVGYFDEGFLNTKEHVDFCMTVIQAGGTVYFEPDSVVTYVSAPLEWSDLHFYMLRWSNAWELASLSRLREKWQLAEDEYFQHKYKILGWRRKNSILLPFARKLVLGWEHSRLEKALVFSFAKIEKPINHYLTSRYAKNLQKRQSALPSFLTKLPGKII</sequence>
<keyword evidence="2" id="KW-0808">Transferase</keyword>
<dbReference type="InterPro" id="IPR001173">
    <property type="entry name" value="Glyco_trans_2-like"/>
</dbReference>
<protein>
    <submittedName>
        <fullName evidence="2">Glycosyl transferase family 2</fullName>
    </submittedName>
</protein>
<proteinExistence type="predicted"/>
<dbReference type="Gene3D" id="3.90.550.10">
    <property type="entry name" value="Spore Coat Polysaccharide Biosynthesis Protein SpsA, Chain A"/>
    <property type="match status" value="1"/>
</dbReference>
<evidence type="ECO:0000259" key="1">
    <source>
        <dbReference type="Pfam" id="PF00535"/>
    </source>
</evidence>
<evidence type="ECO:0000313" key="3">
    <source>
        <dbReference type="Proteomes" id="UP000218238"/>
    </source>
</evidence>
<dbReference type="Proteomes" id="UP000218238">
    <property type="component" value="Unassembled WGS sequence"/>
</dbReference>
<dbReference type="InterPro" id="IPR029044">
    <property type="entry name" value="Nucleotide-diphossugar_trans"/>
</dbReference>
<dbReference type="PANTHER" id="PTHR43179">
    <property type="entry name" value="RHAMNOSYLTRANSFERASE WBBL"/>
    <property type="match status" value="1"/>
</dbReference>
<dbReference type="PANTHER" id="PTHR43179:SF7">
    <property type="entry name" value="RHAMNOSYLTRANSFERASE WBBL"/>
    <property type="match status" value="1"/>
</dbReference>
<dbReference type="AlphaFoldDB" id="A0A2A2TB82"/>
<dbReference type="GO" id="GO:0016740">
    <property type="term" value="F:transferase activity"/>
    <property type="evidence" value="ECO:0007669"/>
    <property type="project" value="UniProtKB-KW"/>
</dbReference>
<dbReference type="SUPFAM" id="SSF53448">
    <property type="entry name" value="Nucleotide-diphospho-sugar transferases"/>
    <property type="match status" value="1"/>
</dbReference>
<organism evidence="2 3">
    <name type="scientific">Brunnivagina elsteri CCALA 953</name>
    <dbReference type="NCBI Taxonomy" id="987040"/>
    <lineage>
        <taxon>Bacteria</taxon>
        <taxon>Bacillati</taxon>
        <taxon>Cyanobacteriota</taxon>
        <taxon>Cyanophyceae</taxon>
        <taxon>Nostocales</taxon>
        <taxon>Calotrichaceae</taxon>
        <taxon>Brunnivagina</taxon>
    </lineage>
</organism>
<accession>A0A2A2TB82</accession>
<name>A0A2A2TB82_9CYAN</name>